<name>A0A109JR12_9HYPH</name>
<dbReference type="InterPro" id="IPR011990">
    <property type="entry name" value="TPR-like_helical_dom_sf"/>
</dbReference>
<dbReference type="AlphaFoldDB" id="A0A109JR12"/>
<dbReference type="RefSeq" id="WP_062370273.1">
    <property type="nucleotide sequence ID" value="NZ_LNCD01000065.1"/>
</dbReference>
<keyword evidence="1" id="KW-0802">TPR repeat</keyword>
<dbReference type="InterPro" id="IPR019734">
    <property type="entry name" value="TPR_rpt"/>
</dbReference>
<dbReference type="Gene3D" id="1.25.40.10">
    <property type="entry name" value="Tetratricopeptide repeat domain"/>
    <property type="match status" value="1"/>
</dbReference>
<dbReference type="PROSITE" id="PS50005">
    <property type="entry name" value="TPR"/>
    <property type="match status" value="1"/>
</dbReference>
<dbReference type="Proteomes" id="UP000068164">
    <property type="component" value="Unassembled WGS sequence"/>
</dbReference>
<comment type="caution">
    <text evidence="3">The sequence shown here is derived from an EMBL/GenBank/DDBJ whole genome shotgun (WGS) entry which is preliminary data.</text>
</comment>
<accession>A0A109JR12</accession>
<feature type="signal peptide" evidence="2">
    <location>
        <begin position="1"/>
        <end position="27"/>
    </location>
</feature>
<protein>
    <submittedName>
        <fullName evidence="3">Uncharacterized protein</fullName>
    </submittedName>
</protein>
<feature type="chain" id="PRO_5007137113" evidence="2">
    <location>
        <begin position="28"/>
        <end position="186"/>
    </location>
</feature>
<evidence type="ECO:0000313" key="3">
    <source>
        <dbReference type="EMBL" id="KWV53355.1"/>
    </source>
</evidence>
<reference evidence="3 4" key="1">
    <citation type="submission" date="2015-11" db="EMBL/GenBank/DDBJ databases">
        <title>Draft Genome Sequence of the Strain BR 10423 (Rhizobium sp.) isolated from nodules of Mimosa pudica.</title>
        <authorList>
            <person name="Barauna A.C."/>
            <person name="Zilli J.E."/>
            <person name="Simoes-Araujo J.L."/>
            <person name="Reis V.M."/>
            <person name="James E.K."/>
            <person name="Reis F.B.Jr."/>
            <person name="Rouws L.F."/>
            <person name="Passos S.R."/>
            <person name="Gois S.R."/>
        </authorList>
    </citation>
    <scope>NUCLEOTIDE SEQUENCE [LARGE SCALE GENOMIC DNA]</scope>
    <source>
        <strain evidence="3 4">BR10423</strain>
    </source>
</reference>
<proteinExistence type="predicted"/>
<organism evidence="3 4">
    <name type="scientific">Rhizobium altiplani</name>
    <dbReference type="NCBI Taxonomy" id="1864509"/>
    <lineage>
        <taxon>Bacteria</taxon>
        <taxon>Pseudomonadati</taxon>
        <taxon>Pseudomonadota</taxon>
        <taxon>Alphaproteobacteria</taxon>
        <taxon>Hyphomicrobiales</taxon>
        <taxon>Rhizobiaceae</taxon>
        <taxon>Rhizobium/Agrobacterium group</taxon>
        <taxon>Rhizobium</taxon>
    </lineage>
</organism>
<evidence type="ECO:0000256" key="1">
    <source>
        <dbReference type="PROSITE-ProRule" id="PRU00339"/>
    </source>
</evidence>
<gene>
    <name evidence="3" type="ORF">AS026_00785</name>
</gene>
<dbReference type="SUPFAM" id="SSF48452">
    <property type="entry name" value="TPR-like"/>
    <property type="match status" value="1"/>
</dbReference>
<sequence>MPIASISLRSLALAGSLALAVSSSAFAIGDESDETKPPPKTETTTKCAGGKVWDAKRKECVVPKKNSFNDDELYKAAREFAYAGQYDNALTVLQLARNQNDPRILNYLGYANRKAGRMELGMSYYRKALQADENYILARSYMGQALVEQGDMQGARVQLVEIRDRGGEQTWAYRSLLQALNGYRTY</sequence>
<evidence type="ECO:0000256" key="2">
    <source>
        <dbReference type="SAM" id="SignalP"/>
    </source>
</evidence>
<dbReference type="EMBL" id="LNCD01000065">
    <property type="protein sequence ID" value="KWV53355.1"/>
    <property type="molecule type" value="Genomic_DNA"/>
</dbReference>
<dbReference type="OrthoDB" id="8592798at2"/>
<feature type="repeat" description="TPR" evidence="1">
    <location>
        <begin position="102"/>
        <end position="135"/>
    </location>
</feature>
<keyword evidence="2" id="KW-0732">Signal</keyword>
<keyword evidence="4" id="KW-1185">Reference proteome</keyword>
<evidence type="ECO:0000313" key="4">
    <source>
        <dbReference type="Proteomes" id="UP000068164"/>
    </source>
</evidence>